<dbReference type="STRING" id="1925591.BI308_07640"/>
<evidence type="ECO:0000313" key="1">
    <source>
        <dbReference type="EMBL" id="OJJ26059.1"/>
    </source>
</evidence>
<evidence type="ECO:0000313" key="2">
    <source>
        <dbReference type="Proteomes" id="UP000183940"/>
    </source>
</evidence>
<dbReference type="Proteomes" id="UP000183940">
    <property type="component" value="Unassembled WGS sequence"/>
</dbReference>
<dbReference type="AlphaFoldDB" id="A0A1L9QTT2"/>
<proteinExistence type="predicted"/>
<organism evidence="1 2">
    <name type="scientific">Roseofilum reptotaenium AO1-A</name>
    <dbReference type="NCBI Taxonomy" id="1925591"/>
    <lineage>
        <taxon>Bacteria</taxon>
        <taxon>Bacillati</taxon>
        <taxon>Cyanobacteriota</taxon>
        <taxon>Cyanophyceae</taxon>
        <taxon>Desertifilales</taxon>
        <taxon>Desertifilaceae</taxon>
        <taxon>Roseofilum</taxon>
    </lineage>
</organism>
<comment type="caution">
    <text evidence="1">The sequence shown here is derived from an EMBL/GenBank/DDBJ whole genome shotgun (WGS) entry which is preliminary data.</text>
</comment>
<sequence>MSLPCHTLPPNSHPESWILWSLEAVSFQEIDFDSSEADIIVVAEYIIGAGPREGEPFPATTVYFNQGSRFSTDPKLNKLLTERGVSTIAEAEEILRSELMFLP</sequence>
<reference evidence="1" key="1">
    <citation type="submission" date="2016-10" db="EMBL/GenBank/DDBJ databases">
        <title>CRISPR-Cas defence system in Roseofilum reptotaenium: evidence of a bacteriophage-cyanobacterium arms race in the coral black band disease.</title>
        <authorList>
            <person name="Buerger P."/>
            <person name="Wood-Charlson E.M."/>
            <person name="Weynberg K.D."/>
            <person name="Willis B."/>
            <person name="Van Oppen M.J."/>
        </authorList>
    </citation>
    <scope>NUCLEOTIDE SEQUENCE [LARGE SCALE GENOMIC DNA]</scope>
    <source>
        <strain evidence="1">AO1-A</strain>
    </source>
</reference>
<name>A0A1L9QTT2_9CYAN</name>
<protein>
    <submittedName>
        <fullName evidence="1">Uncharacterized protein</fullName>
    </submittedName>
</protein>
<gene>
    <name evidence="1" type="ORF">BI308_07640</name>
</gene>
<keyword evidence="2" id="KW-1185">Reference proteome</keyword>
<accession>A0A1L9QTT2</accession>
<dbReference type="EMBL" id="MLAW01000010">
    <property type="protein sequence ID" value="OJJ26059.1"/>
    <property type="molecule type" value="Genomic_DNA"/>
</dbReference>